<dbReference type="InParanoid" id="F4R582"/>
<dbReference type="KEGG" id="mlr:MELLADRAFT_70665"/>
<dbReference type="eggNOG" id="ENOG502S3Q8">
    <property type="taxonomic scope" value="Eukaryota"/>
</dbReference>
<dbReference type="GO" id="GO:0005876">
    <property type="term" value="C:spindle microtubule"/>
    <property type="evidence" value="ECO:0007669"/>
    <property type="project" value="InterPro"/>
</dbReference>
<dbReference type="Proteomes" id="UP000001072">
    <property type="component" value="Unassembled WGS sequence"/>
</dbReference>
<evidence type="ECO:0000256" key="13">
    <source>
        <dbReference type="SAM" id="Coils"/>
    </source>
</evidence>
<evidence type="ECO:0000313" key="15">
    <source>
        <dbReference type="Proteomes" id="UP000001072"/>
    </source>
</evidence>
<dbReference type="HOGENOM" id="CLU_1586852_0_0_1"/>
<evidence type="ECO:0000256" key="10">
    <source>
        <dbReference type="ARBA" id="ARBA00023242"/>
    </source>
</evidence>
<evidence type="ECO:0000256" key="3">
    <source>
        <dbReference type="ARBA" id="ARBA00004629"/>
    </source>
</evidence>
<name>F4R582_MELLP</name>
<dbReference type="GeneID" id="18931596"/>
<reference evidence="15" key="1">
    <citation type="journal article" date="2011" name="Proc. Natl. Acad. Sci. U.S.A.">
        <title>Obligate biotrophy features unraveled by the genomic analysis of rust fungi.</title>
        <authorList>
            <person name="Duplessis S."/>
            <person name="Cuomo C.A."/>
            <person name="Lin Y.-C."/>
            <person name="Aerts A."/>
            <person name="Tisserant E."/>
            <person name="Veneault-Fourrey C."/>
            <person name="Joly D.L."/>
            <person name="Hacquard S."/>
            <person name="Amselem J."/>
            <person name="Cantarel B.L."/>
            <person name="Chiu R."/>
            <person name="Coutinho P.M."/>
            <person name="Feau N."/>
            <person name="Field M."/>
            <person name="Frey P."/>
            <person name="Gelhaye E."/>
            <person name="Goldberg J."/>
            <person name="Grabherr M.G."/>
            <person name="Kodira C.D."/>
            <person name="Kohler A."/>
            <person name="Kuees U."/>
            <person name="Lindquist E.A."/>
            <person name="Lucas S.M."/>
            <person name="Mago R."/>
            <person name="Mauceli E."/>
            <person name="Morin E."/>
            <person name="Murat C."/>
            <person name="Pangilinan J.L."/>
            <person name="Park R."/>
            <person name="Pearson M."/>
            <person name="Quesneville H."/>
            <person name="Rouhier N."/>
            <person name="Sakthikumar S."/>
            <person name="Salamov A.A."/>
            <person name="Schmutz J."/>
            <person name="Selles B."/>
            <person name="Shapiro H."/>
            <person name="Tanguay P."/>
            <person name="Tuskan G.A."/>
            <person name="Henrissat B."/>
            <person name="Van de Peer Y."/>
            <person name="Rouze P."/>
            <person name="Ellis J.G."/>
            <person name="Dodds P.N."/>
            <person name="Schein J.E."/>
            <person name="Zhong S."/>
            <person name="Hamelin R.C."/>
            <person name="Grigoriev I.V."/>
            <person name="Szabo L.J."/>
            <person name="Martin F."/>
        </authorList>
    </citation>
    <scope>NUCLEOTIDE SEQUENCE [LARGE SCALE GENOMIC DNA]</scope>
    <source>
        <strain evidence="15">98AG31 / pathotype 3-4-7</strain>
    </source>
</reference>
<protein>
    <recommendedName>
        <fullName evidence="5">DASH complex subunit SPC19</fullName>
    </recommendedName>
    <alternativeName>
        <fullName evidence="12">Outer kinetochore protein SPC19</fullName>
    </alternativeName>
</protein>
<dbReference type="RefSeq" id="XP_007404377.1">
    <property type="nucleotide sequence ID" value="XM_007404315.1"/>
</dbReference>
<dbReference type="GO" id="GO:0042729">
    <property type="term" value="C:DASH complex"/>
    <property type="evidence" value="ECO:0007669"/>
    <property type="project" value="InterPro"/>
</dbReference>
<evidence type="ECO:0000256" key="1">
    <source>
        <dbReference type="ARBA" id="ARBA00004123"/>
    </source>
</evidence>
<dbReference type="PANTHER" id="PTHR28262:SF1">
    <property type="entry name" value="DASH COMPLEX SUBUNIT SPC19"/>
    <property type="match status" value="1"/>
</dbReference>
<keyword evidence="10" id="KW-0539">Nucleus</keyword>
<evidence type="ECO:0000313" key="14">
    <source>
        <dbReference type="EMBL" id="EGG12002.1"/>
    </source>
</evidence>
<accession>F4R582</accession>
<evidence type="ECO:0000256" key="12">
    <source>
        <dbReference type="ARBA" id="ARBA00032583"/>
    </source>
</evidence>
<evidence type="ECO:0000256" key="5">
    <source>
        <dbReference type="ARBA" id="ARBA00016329"/>
    </source>
</evidence>
<sequence>MTSHQLSQSTNPLISLRNAAQSLNRTNQNLKSCVETLSQVTSQLPRTMTITKNTQFFELVSVSEIKQARFLARNEMDPEINSLLIKSSEGLKRLQTREQLLRTTIEKRDLAYVDEEETVEQEEEEVEGIEEMNQIRLEKKVLIDELNKLEKQIEKQTSLINSVSSVPH</sequence>
<evidence type="ECO:0000256" key="11">
    <source>
        <dbReference type="ARBA" id="ARBA00023328"/>
    </source>
</evidence>
<dbReference type="AlphaFoldDB" id="F4R582"/>
<keyword evidence="9" id="KW-0206">Cytoskeleton</keyword>
<dbReference type="Pfam" id="PF08287">
    <property type="entry name" value="DASH_Spc19"/>
    <property type="match status" value="1"/>
</dbReference>
<dbReference type="InterPro" id="IPR013251">
    <property type="entry name" value="DASH_Spc19"/>
</dbReference>
<keyword evidence="15" id="KW-1185">Reference proteome</keyword>
<dbReference type="STRING" id="747676.F4R582"/>
<keyword evidence="7" id="KW-0963">Cytoplasm</keyword>
<keyword evidence="11" id="KW-0137">Centromere</keyword>
<proteinExistence type="inferred from homology"/>
<gene>
    <name evidence="14" type="ORF">MELLADRAFT_70665</name>
</gene>
<keyword evidence="8" id="KW-0995">Kinetochore</keyword>
<evidence type="ECO:0000256" key="4">
    <source>
        <dbReference type="ARBA" id="ARBA00008952"/>
    </source>
</evidence>
<evidence type="ECO:0000256" key="9">
    <source>
        <dbReference type="ARBA" id="ARBA00023212"/>
    </source>
</evidence>
<evidence type="ECO:0000256" key="6">
    <source>
        <dbReference type="ARBA" id="ARBA00022454"/>
    </source>
</evidence>
<comment type="similarity">
    <text evidence="4">Belongs to the DASH complex SPC19 family.</text>
</comment>
<evidence type="ECO:0000256" key="2">
    <source>
        <dbReference type="ARBA" id="ARBA00004186"/>
    </source>
</evidence>
<keyword evidence="13" id="KW-0175">Coiled coil</keyword>
<evidence type="ECO:0000256" key="8">
    <source>
        <dbReference type="ARBA" id="ARBA00022838"/>
    </source>
</evidence>
<dbReference type="VEuPathDB" id="FungiDB:MELLADRAFT_70665"/>
<comment type="subcellular location">
    <subcellularLocation>
        <location evidence="3">Chromosome</location>
        <location evidence="3">Centromere</location>
        <location evidence="3">Kinetochore</location>
    </subcellularLocation>
    <subcellularLocation>
        <location evidence="2">Cytoplasm</location>
        <location evidence="2">Cytoskeleton</location>
        <location evidence="2">Spindle</location>
    </subcellularLocation>
    <subcellularLocation>
        <location evidence="1">Nucleus</location>
    </subcellularLocation>
</comment>
<dbReference type="PANTHER" id="PTHR28262">
    <property type="entry name" value="DASH COMPLEX SUBUNIT SPC19"/>
    <property type="match status" value="1"/>
</dbReference>
<organism evidence="15">
    <name type="scientific">Melampsora larici-populina (strain 98AG31 / pathotype 3-4-7)</name>
    <name type="common">Poplar leaf rust fungus</name>
    <dbReference type="NCBI Taxonomy" id="747676"/>
    <lineage>
        <taxon>Eukaryota</taxon>
        <taxon>Fungi</taxon>
        <taxon>Dikarya</taxon>
        <taxon>Basidiomycota</taxon>
        <taxon>Pucciniomycotina</taxon>
        <taxon>Pucciniomycetes</taxon>
        <taxon>Pucciniales</taxon>
        <taxon>Melampsoraceae</taxon>
        <taxon>Melampsora</taxon>
    </lineage>
</organism>
<dbReference type="GO" id="GO:0008608">
    <property type="term" value="P:attachment of spindle microtubules to kinetochore"/>
    <property type="evidence" value="ECO:0007669"/>
    <property type="project" value="InterPro"/>
</dbReference>
<keyword evidence="6" id="KW-0158">Chromosome</keyword>
<dbReference type="OrthoDB" id="3361333at2759"/>
<dbReference type="EMBL" id="GL883091">
    <property type="protein sequence ID" value="EGG12002.1"/>
    <property type="molecule type" value="Genomic_DNA"/>
</dbReference>
<feature type="coiled-coil region" evidence="13">
    <location>
        <begin position="112"/>
        <end position="159"/>
    </location>
</feature>
<evidence type="ECO:0000256" key="7">
    <source>
        <dbReference type="ARBA" id="ARBA00022490"/>
    </source>
</evidence>